<evidence type="ECO:0000313" key="2">
    <source>
        <dbReference type="EMBL" id="OMJ90739.1"/>
    </source>
</evidence>
<dbReference type="InterPro" id="IPR014710">
    <property type="entry name" value="RmlC-like_jellyroll"/>
</dbReference>
<dbReference type="GO" id="GO:0004862">
    <property type="term" value="F:cAMP-dependent protein kinase inhibitor activity"/>
    <property type="evidence" value="ECO:0007669"/>
    <property type="project" value="TreeGrafter"/>
</dbReference>
<evidence type="ECO:0000259" key="1">
    <source>
        <dbReference type="PROSITE" id="PS50042"/>
    </source>
</evidence>
<dbReference type="Pfam" id="PF00027">
    <property type="entry name" value="cNMP_binding"/>
    <property type="match status" value="1"/>
</dbReference>
<dbReference type="GO" id="GO:0034236">
    <property type="term" value="F:protein kinase A catalytic subunit binding"/>
    <property type="evidence" value="ECO:0007669"/>
    <property type="project" value="TreeGrafter"/>
</dbReference>
<feature type="domain" description="Cyclic nucleotide-binding" evidence="1">
    <location>
        <begin position="166"/>
        <end position="213"/>
    </location>
</feature>
<dbReference type="GO" id="GO:0005952">
    <property type="term" value="C:cAMP-dependent protein kinase complex"/>
    <property type="evidence" value="ECO:0007669"/>
    <property type="project" value="InterPro"/>
</dbReference>
<dbReference type="SMART" id="SM00100">
    <property type="entry name" value="cNMP"/>
    <property type="match status" value="2"/>
</dbReference>
<accession>A0A1R2CP09</accession>
<dbReference type="AlphaFoldDB" id="A0A1R2CP09"/>
<sequence length="445" mass="51420">MISIEILSKIKDICNLPKSKRSALDIEWLANIMKTLNFFHNLVKTQSFETLLNVCQYLSFEIGYEDDYIFKFGEPGYKYYIILQGKVGILAPVDEFNRFAEVMTVESGNSFGEIALETSKPRGASAICRETTYLVTLEKKQYLRFFMKMLMDTKHDIVQFLHSLPVFNKVSHLVLLKLTYNMKEKNYTKGQAIFKEGENAQNVFLIRSGECKLCNYFPRNSNHLATIASRQIKDVDCLAGSFPKSKNSSFRSVKKFSLYTSKILGKGSIVGEESTLTNGIYAYSCVCSSDFATIYAISSKEFCLRLTHDESLETFKNNSKVKLRSINEWKKVRLSLKDIFNKKNEPERQKEIVEKALSVPRRIKLKNSYSERKLTQTRYNYRNKLETYTSQLDNSEKSPALTFRNLQAKKRIKQNDGLSVFSMNCLPIFEGLWTKKIEKDHTLKN</sequence>
<dbReference type="PANTHER" id="PTHR11635">
    <property type="entry name" value="CAMP-DEPENDENT PROTEIN KINASE REGULATORY CHAIN"/>
    <property type="match status" value="1"/>
</dbReference>
<keyword evidence="3" id="KW-1185">Reference proteome</keyword>
<dbReference type="GO" id="GO:0005829">
    <property type="term" value="C:cytosol"/>
    <property type="evidence" value="ECO:0007669"/>
    <property type="project" value="TreeGrafter"/>
</dbReference>
<dbReference type="OrthoDB" id="2021138at2759"/>
<dbReference type="CDD" id="cd00038">
    <property type="entry name" value="CAP_ED"/>
    <property type="match status" value="2"/>
</dbReference>
<protein>
    <recommendedName>
        <fullName evidence="1">Cyclic nucleotide-binding domain-containing protein</fullName>
    </recommendedName>
</protein>
<dbReference type="SUPFAM" id="SSF51206">
    <property type="entry name" value="cAMP-binding domain-like"/>
    <property type="match status" value="2"/>
</dbReference>
<evidence type="ECO:0000313" key="3">
    <source>
        <dbReference type="Proteomes" id="UP000187209"/>
    </source>
</evidence>
<organism evidence="2 3">
    <name type="scientific">Stentor coeruleus</name>
    <dbReference type="NCBI Taxonomy" id="5963"/>
    <lineage>
        <taxon>Eukaryota</taxon>
        <taxon>Sar</taxon>
        <taxon>Alveolata</taxon>
        <taxon>Ciliophora</taxon>
        <taxon>Postciliodesmatophora</taxon>
        <taxon>Heterotrichea</taxon>
        <taxon>Heterotrichida</taxon>
        <taxon>Stentoridae</taxon>
        <taxon>Stentor</taxon>
    </lineage>
</organism>
<dbReference type="Proteomes" id="UP000187209">
    <property type="component" value="Unassembled WGS sequence"/>
</dbReference>
<reference evidence="2 3" key="1">
    <citation type="submission" date="2016-11" db="EMBL/GenBank/DDBJ databases">
        <title>The macronuclear genome of Stentor coeruleus: a giant cell with tiny introns.</title>
        <authorList>
            <person name="Slabodnick M."/>
            <person name="Ruby J.G."/>
            <person name="Reiff S.B."/>
            <person name="Swart E.C."/>
            <person name="Gosai S."/>
            <person name="Prabakaran S."/>
            <person name="Witkowska E."/>
            <person name="Larue G.E."/>
            <person name="Fisher S."/>
            <person name="Freeman R.M."/>
            <person name="Gunawardena J."/>
            <person name="Chu W."/>
            <person name="Stover N.A."/>
            <person name="Gregory B.D."/>
            <person name="Nowacki M."/>
            <person name="Derisi J."/>
            <person name="Roy S.W."/>
            <person name="Marshall W.F."/>
            <person name="Sood P."/>
        </authorList>
    </citation>
    <scope>NUCLEOTIDE SEQUENCE [LARGE SCALE GENOMIC DNA]</scope>
    <source>
        <strain evidence="2">WM001</strain>
    </source>
</reference>
<feature type="domain" description="Cyclic nucleotide-binding" evidence="1">
    <location>
        <begin position="39"/>
        <end position="163"/>
    </location>
</feature>
<dbReference type="EMBL" id="MPUH01000096">
    <property type="protein sequence ID" value="OMJ90739.1"/>
    <property type="molecule type" value="Genomic_DNA"/>
</dbReference>
<dbReference type="InterPro" id="IPR018490">
    <property type="entry name" value="cNMP-bd_dom_sf"/>
</dbReference>
<name>A0A1R2CP09_9CILI</name>
<dbReference type="GO" id="GO:0030552">
    <property type="term" value="F:cAMP binding"/>
    <property type="evidence" value="ECO:0007669"/>
    <property type="project" value="TreeGrafter"/>
</dbReference>
<gene>
    <name evidence="2" type="ORF">SteCoe_6816</name>
</gene>
<dbReference type="Gene3D" id="2.60.120.10">
    <property type="entry name" value="Jelly Rolls"/>
    <property type="match status" value="2"/>
</dbReference>
<dbReference type="InterPro" id="IPR000595">
    <property type="entry name" value="cNMP-bd_dom"/>
</dbReference>
<dbReference type="PROSITE" id="PS50042">
    <property type="entry name" value="CNMP_BINDING_3"/>
    <property type="match status" value="2"/>
</dbReference>
<proteinExistence type="predicted"/>
<dbReference type="InterPro" id="IPR050503">
    <property type="entry name" value="cAMP-dep_PK_reg_su-like"/>
</dbReference>
<dbReference type="PANTHER" id="PTHR11635:SF152">
    <property type="entry name" value="CAMP-DEPENDENT PROTEIN KINASE TYPE I REGULATORY SUBUNIT-RELATED"/>
    <property type="match status" value="1"/>
</dbReference>
<comment type="caution">
    <text evidence="2">The sequence shown here is derived from an EMBL/GenBank/DDBJ whole genome shotgun (WGS) entry which is preliminary data.</text>
</comment>